<dbReference type="Pfam" id="PF07562">
    <property type="entry name" value="NCD3G"/>
    <property type="match status" value="1"/>
</dbReference>
<keyword evidence="10" id="KW-0807">Transducer</keyword>
<keyword evidence="7 11" id="KW-0472">Membrane</keyword>
<dbReference type="Pfam" id="PF00003">
    <property type="entry name" value="7tm_3"/>
    <property type="match status" value="1"/>
</dbReference>
<dbReference type="PANTHER" id="PTHR24061">
    <property type="entry name" value="CALCIUM-SENSING RECEPTOR-RELATED"/>
    <property type="match status" value="1"/>
</dbReference>
<reference evidence="14" key="1">
    <citation type="submission" date="2025-08" db="UniProtKB">
        <authorList>
            <consortium name="RefSeq"/>
        </authorList>
    </citation>
    <scope>IDENTIFICATION</scope>
    <source>
        <tissue evidence="14">Liver</tissue>
    </source>
</reference>
<keyword evidence="2" id="KW-1003">Cell membrane</keyword>
<dbReference type="PRINTS" id="PR00248">
    <property type="entry name" value="GPCRMGR"/>
</dbReference>
<evidence type="ECO:0000256" key="8">
    <source>
        <dbReference type="ARBA" id="ARBA00023170"/>
    </source>
</evidence>
<evidence type="ECO:0000256" key="11">
    <source>
        <dbReference type="SAM" id="Phobius"/>
    </source>
</evidence>
<feature type="non-terminal residue" evidence="14">
    <location>
        <position position="272"/>
    </location>
</feature>
<dbReference type="Proteomes" id="UP000695026">
    <property type="component" value="Unplaced"/>
</dbReference>
<dbReference type="RefSeq" id="XP_007444322.1">
    <property type="nucleotide sequence ID" value="XM_007444260.1"/>
</dbReference>
<name>A0A9F2RE49_PYTBI</name>
<dbReference type="GO" id="GO:0005886">
    <property type="term" value="C:plasma membrane"/>
    <property type="evidence" value="ECO:0007669"/>
    <property type="project" value="UniProtKB-SubCell"/>
</dbReference>
<accession>A0A9F2RE49</accession>
<dbReference type="InterPro" id="IPR011500">
    <property type="entry name" value="GPCR_3_9-Cys_dom"/>
</dbReference>
<gene>
    <name evidence="14" type="primary">LOC103061005</name>
</gene>
<keyword evidence="4" id="KW-0732">Signal</keyword>
<dbReference type="PROSITE" id="PS50259">
    <property type="entry name" value="G_PROTEIN_RECEP_F3_4"/>
    <property type="match status" value="1"/>
</dbReference>
<keyword evidence="9" id="KW-0325">Glycoprotein</keyword>
<evidence type="ECO:0000313" key="13">
    <source>
        <dbReference type="Proteomes" id="UP000695026"/>
    </source>
</evidence>
<evidence type="ECO:0000256" key="7">
    <source>
        <dbReference type="ARBA" id="ARBA00023136"/>
    </source>
</evidence>
<keyword evidence="8" id="KW-0675">Receptor</keyword>
<proteinExistence type="predicted"/>
<dbReference type="PANTHER" id="PTHR24061:SF599">
    <property type="entry name" value="G-PROTEIN COUPLED RECEPTORS FAMILY 3 PROFILE DOMAIN-CONTAINING PROTEIN"/>
    <property type="match status" value="1"/>
</dbReference>
<evidence type="ECO:0000256" key="1">
    <source>
        <dbReference type="ARBA" id="ARBA00004651"/>
    </source>
</evidence>
<dbReference type="InterPro" id="IPR000068">
    <property type="entry name" value="GPCR_3_Ca_sens_rcpt-rel"/>
</dbReference>
<dbReference type="InterPro" id="IPR038550">
    <property type="entry name" value="GPCR_3_9-Cys_sf"/>
</dbReference>
<keyword evidence="3 11" id="KW-0812">Transmembrane</keyword>
<dbReference type="Gene3D" id="2.10.50.30">
    <property type="entry name" value="GPCR, family 3, nine cysteines domain"/>
    <property type="match status" value="1"/>
</dbReference>
<dbReference type="FunFam" id="2.10.50.30:FF:000004">
    <property type="entry name" value="Taste receptor type 1 member 3-like protein"/>
    <property type="match status" value="1"/>
</dbReference>
<feature type="transmembrane region" description="Helical" evidence="11">
    <location>
        <begin position="102"/>
        <end position="120"/>
    </location>
</feature>
<dbReference type="GeneID" id="103061005"/>
<dbReference type="InterPro" id="IPR000337">
    <property type="entry name" value="GPCR_3"/>
</dbReference>
<evidence type="ECO:0000259" key="12">
    <source>
        <dbReference type="PROSITE" id="PS50259"/>
    </source>
</evidence>
<dbReference type="PRINTS" id="PR01535">
    <property type="entry name" value="VOMERONASL2R"/>
</dbReference>
<sequence>MKIVVEGKQFCCYDCLPCPGGKISSQHDVDDCSECPQGQYASKKHDSCITKKLIFLSYDNPLGMSLAILALSFSLCTLLVLGTFLKHHNSPIVKANNRDLTYMLLVSLLLCFLCTLQFLIPPGNIICLLRQITFAIVFSVAVSCVLAKTIIVLLAFMATKPGSRVRKWVGRRLAISIVLSCSLIQAGICTVWLATTPPFPDMDLHSETAEIILQCNEGSATMFYCVLGYMGFLAASSFTVAFLSRKIPKLQVTKQAIRYLENWWQKSKNRYD</sequence>
<feature type="transmembrane region" description="Helical" evidence="11">
    <location>
        <begin position="221"/>
        <end position="244"/>
    </location>
</feature>
<feature type="transmembrane region" description="Helical" evidence="11">
    <location>
        <begin position="62"/>
        <end position="81"/>
    </location>
</feature>
<evidence type="ECO:0000313" key="14">
    <source>
        <dbReference type="RefSeq" id="XP_007444322.1"/>
    </source>
</evidence>
<evidence type="ECO:0000256" key="2">
    <source>
        <dbReference type="ARBA" id="ARBA00022475"/>
    </source>
</evidence>
<evidence type="ECO:0000256" key="10">
    <source>
        <dbReference type="ARBA" id="ARBA00023224"/>
    </source>
</evidence>
<dbReference type="KEGG" id="pbi:103061005"/>
<feature type="transmembrane region" description="Helical" evidence="11">
    <location>
        <begin position="169"/>
        <end position="194"/>
    </location>
</feature>
<dbReference type="GO" id="GO:0004930">
    <property type="term" value="F:G protein-coupled receptor activity"/>
    <property type="evidence" value="ECO:0007669"/>
    <property type="project" value="UniProtKB-KW"/>
</dbReference>
<evidence type="ECO:0000256" key="5">
    <source>
        <dbReference type="ARBA" id="ARBA00022989"/>
    </source>
</evidence>
<comment type="subcellular location">
    <subcellularLocation>
        <location evidence="1">Cell membrane</location>
        <topology evidence="1">Multi-pass membrane protein</topology>
    </subcellularLocation>
</comment>
<keyword evidence="5 11" id="KW-1133">Transmembrane helix</keyword>
<dbReference type="InterPro" id="IPR004073">
    <property type="entry name" value="GPCR_3_vmron_rcpt_2"/>
</dbReference>
<organism evidence="13 14">
    <name type="scientific">Python bivittatus</name>
    <name type="common">Burmese python</name>
    <name type="synonym">Python molurus bivittatus</name>
    <dbReference type="NCBI Taxonomy" id="176946"/>
    <lineage>
        <taxon>Eukaryota</taxon>
        <taxon>Metazoa</taxon>
        <taxon>Chordata</taxon>
        <taxon>Craniata</taxon>
        <taxon>Vertebrata</taxon>
        <taxon>Euteleostomi</taxon>
        <taxon>Lepidosauria</taxon>
        <taxon>Squamata</taxon>
        <taxon>Bifurcata</taxon>
        <taxon>Unidentata</taxon>
        <taxon>Episquamata</taxon>
        <taxon>Toxicofera</taxon>
        <taxon>Serpentes</taxon>
        <taxon>Henophidia</taxon>
        <taxon>Pythonidae</taxon>
        <taxon>Python</taxon>
    </lineage>
</organism>
<evidence type="ECO:0000256" key="4">
    <source>
        <dbReference type="ARBA" id="ARBA00022729"/>
    </source>
</evidence>
<keyword evidence="13" id="KW-1185">Reference proteome</keyword>
<dbReference type="OrthoDB" id="5984008at2759"/>
<feature type="domain" description="G-protein coupled receptors family 3 profile" evidence="12">
    <location>
        <begin position="62"/>
        <end position="256"/>
    </location>
</feature>
<protein>
    <submittedName>
        <fullName evidence="14">Vomeronasal type-2 receptor 26-like</fullName>
    </submittedName>
</protein>
<dbReference type="InterPro" id="IPR017978">
    <property type="entry name" value="GPCR_3_C"/>
</dbReference>
<evidence type="ECO:0000256" key="9">
    <source>
        <dbReference type="ARBA" id="ARBA00023180"/>
    </source>
</evidence>
<feature type="transmembrane region" description="Helical" evidence="11">
    <location>
        <begin position="132"/>
        <end position="157"/>
    </location>
</feature>
<keyword evidence="6" id="KW-0297">G-protein coupled receptor</keyword>
<evidence type="ECO:0000256" key="3">
    <source>
        <dbReference type="ARBA" id="ARBA00022692"/>
    </source>
</evidence>
<dbReference type="AlphaFoldDB" id="A0A9F2RE49"/>
<evidence type="ECO:0000256" key="6">
    <source>
        <dbReference type="ARBA" id="ARBA00023040"/>
    </source>
</evidence>